<comment type="caution">
    <text evidence="1">The sequence shown here is derived from an EMBL/GenBank/DDBJ whole genome shotgun (WGS) entry which is preliminary data.</text>
</comment>
<sequence length="78" mass="9117">MYLTQRRTGIRYRGLSALYSPRGDRERFKRWCFLASGVCESRTVNITSSFNAATPRYEHTALYTYSQELNSQKPSKDK</sequence>
<evidence type="ECO:0000313" key="1">
    <source>
        <dbReference type="EMBL" id="MPC64471.1"/>
    </source>
</evidence>
<name>A0A5B7GVZ1_PORTR</name>
<proteinExistence type="predicted"/>
<protein>
    <submittedName>
        <fullName evidence="1">Uncharacterized protein</fullName>
    </submittedName>
</protein>
<organism evidence="1 2">
    <name type="scientific">Portunus trituberculatus</name>
    <name type="common">Swimming crab</name>
    <name type="synonym">Neptunus trituberculatus</name>
    <dbReference type="NCBI Taxonomy" id="210409"/>
    <lineage>
        <taxon>Eukaryota</taxon>
        <taxon>Metazoa</taxon>
        <taxon>Ecdysozoa</taxon>
        <taxon>Arthropoda</taxon>
        <taxon>Crustacea</taxon>
        <taxon>Multicrustacea</taxon>
        <taxon>Malacostraca</taxon>
        <taxon>Eumalacostraca</taxon>
        <taxon>Eucarida</taxon>
        <taxon>Decapoda</taxon>
        <taxon>Pleocyemata</taxon>
        <taxon>Brachyura</taxon>
        <taxon>Eubrachyura</taxon>
        <taxon>Portunoidea</taxon>
        <taxon>Portunidae</taxon>
        <taxon>Portuninae</taxon>
        <taxon>Portunus</taxon>
    </lineage>
</organism>
<dbReference type="Proteomes" id="UP000324222">
    <property type="component" value="Unassembled WGS sequence"/>
</dbReference>
<accession>A0A5B7GVZ1</accession>
<dbReference type="AlphaFoldDB" id="A0A5B7GVZ1"/>
<keyword evidence="2" id="KW-1185">Reference proteome</keyword>
<dbReference type="EMBL" id="VSRR010022145">
    <property type="protein sequence ID" value="MPC64471.1"/>
    <property type="molecule type" value="Genomic_DNA"/>
</dbReference>
<reference evidence="1 2" key="1">
    <citation type="submission" date="2019-05" db="EMBL/GenBank/DDBJ databases">
        <title>Another draft genome of Portunus trituberculatus and its Hox gene families provides insights of decapod evolution.</title>
        <authorList>
            <person name="Jeong J.-H."/>
            <person name="Song I."/>
            <person name="Kim S."/>
            <person name="Choi T."/>
            <person name="Kim D."/>
            <person name="Ryu S."/>
            <person name="Kim W."/>
        </authorList>
    </citation>
    <scope>NUCLEOTIDE SEQUENCE [LARGE SCALE GENOMIC DNA]</scope>
    <source>
        <tissue evidence="1">Muscle</tissue>
    </source>
</reference>
<gene>
    <name evidence="1" type="ORF">E2C01_058588</name>
</gene>
<evidence type="ECO:0000313" key="2">
    <source>
        <dbReference type="Proteomes" id="UP000324222"/>
    </source>
</evidence>